<dbReference type="Pfam" id="PF01079">
    <property type="entry name" value="Hint"/>
    <property type="match status" value="1"/>
</dbReference>
<keyword evidence="2 4" id="KW-0472">Membrane</keyword>
<evidence type="ECO:0000256" key="3">
    <source>
        <dbReference type="SAM" id="MobiDB-lite"/>
    </source>
</evidence>
<dbReference type="Pfam" id="PF01595">
    <property type="entry name" value="CNNM"/>
    <property type="match status" value="1"/>
</dbReference>
<comment type="caution">
    <text evidence="7">The sequence shown here is derived from an EMBL/GenBank/DDBJ whole genome shotgun (WGS) entry which is preliminary data.</text>
</comment>
<feature type="transmembrane region" description="Helical" evidence="4">
    <location>
        <begin position="144"/>
        <end position="161"/>
    </location>
</feature>
<feature type="region of interest" description="Disordered" evidence="3">
    <location>
        <begin position="1049"/>
        <end position="1072"/>
    </location>
</feature>
<dbReference type="InterPro" id="IPR036844">
    <property type="entry name" value="Hint_dom_sf"/>
</dbReference>
<evidence type="ECO:0000259" key="6">
    <source>
        <dbReference type="PROSITE" id="PS51846"/>
    </source>
</evidence>
<dbReference type="InterPro" id="IPR003587">
    <property type="entry name" value="Hint_dom_N"/>
</dbReference>
<dbReference type="Gene3D" id="2.170.16.10">
    <property type="entry name" value="Hedgehog/Intein (Hint) domain"/>
    <property type="match status" value="1"/>
</dbReference>
<dbReference type="Gene3D" id="3.10.580.10">
    <property type="entry name" value="CBS-domain"/>
    <property type="match status" value="1"/>
</dbReference>
<dbReference type="EMBL" id="RCMK01000073">
    <property type="protein sequence ID" value="KAG2950279.1"/>
    <property type="molecule type" value="Genomic_DNA"/>
</dbReference>
<dbReference type="AlphaFoldDB" id="A0A8T1E8S8"/>
<dbReference type="InterPro" id="IPR000742">
    <property type="entry name" value="EGF"/>
</dbReference>
<evidence type="ECO:0000256" key="4">
    <source>
        <dbReference type="SAM" id="Phobius"/>
    </source>
</evidence>
<evidence type="ECO:0000313" key="8">
    <source>
        <dbReference type="Proteomes" id="UP000736787"/>
    </source>
</evidence>
<dbReference type="VEuPathDB" id="FungiDB:PC110_g5992"/>
<dbReference type="GO" id="GO:0016020">
    <property type="term" value="C:membrane"/>
    <property type="evidence" value="ECO:0007669"/>
    <property type="project" value="UniProtKB-UniRule"/>
</dbReference>
<organism evidence="7 8">
    <name type="scientific">Phytophthora cactorum</name>
    <dbReference type="NCBI Taxonomy" id="29920"/>
    <lineage>
        <taxon>Eukaryota</taxon>
        <taxon>Sar</taxon>
        <taxon>Stramenopiles</taxon>
        <taxon>Oomycota</taxon>
        <taxon>Peronosporomycetes</taxon>
        <taxon>Peronosporales</taxon>
        <taxon>Peronosporaceae</taxon>
        <taxon>Phytophthora</taxon>
    </lineage>
</organism>
<keyword evidence="2 4" id="KW-1133">Transmembrane helix</keyword>
<feature type="transmembrane region" description="Helical" evidence="4">
    <location>
        <begin position="52"/>
        <end position="77"/>
    </location>
</feature>
<gene>
    <name evidence="7" type="ORF">PC117_g4571</name>
</gene>
<dbReference type="InterPro" id="IPR046342">
    <property type="entry name" value="CBS_dom_sf"/>
</dbReference>
<dbReference type="InterPro" id="IPR001767">
    <property type="entry name" value="Hedgehog_Hint"/>
</dbReference>
<dbReference type="SUPFAM" id="SSF117281">
    <property type="entry name" value="Kelch motif"/>
    <property type="match status" value="1"/>
</dbReference>
<dbReference type="PROSITE" id="PS50026">
    <property type="entry name" value="EGF_3"/>
    <property type="match status" value="1"/>
</dbReference>
<dbReference type="SUPFAM" id="SSF54631">
    <property type="entry name" value="CBS-domain pair"/>
    <property type="match status" value="1"/>
</dbReference>
<dbReference type="PROSITE" id="PS00022">
    <property type="entry name" value="EGF_1"/>
    <property type="match status" value="1"/>
</dbReference>
<dbReference type="PROSITE" id="PS51846">
    <property type="entry name" value="CNNM"/>
    <property type="match status" value="1"/>
</dbReference>
<keyword evidence="2 4" id="KW-0812">Transmembrane</keyword>
<feature type="disulfide bond" evidence="1">
    <location>
        <begin position="888"/>
        <end position="897"/>
    </location>
</feature>
<accession>A0A8T1E8S8</accession>
<evidence type="ECO:0000256" key="1">
    <source>
        <dbReference type="PROSITE-ProRule" id="PRU00076"/>
    </source>
</evidence>
<dbReference type="InterPro" id="IPR045095">
    <property type="entry name" value="ACDP"/>
</dbReference>
<proteinExistence type="predicted"/>
<dbReference type="SUPFAM" id="SSF51294">
    <property type="entry name" value="Hedgehog/intein (Hint) domain"/>
    <property type="match status" value="1"/>
</dbReference>
<sequence length="1183" mass="129615">MASSMTSLLFRAASTSLVARRITDVVQDQAASGANADTADAGSEESDIMTVIHYIAIVLLIVMSAISSGLTLGLMSLDKVSLDVIVRAGDRPEATMDEMKKAKAARRILPVRADSNLLLTTLVLTTVAVNSLLSILMADLTSGLVGFFASTILILICGEIVPQSLCSRHALAIGSTFVPVVRVLRLMLYIFAKPVSYVLDRTVGEDVGTVFTKRELQKLVEIHVRQKIMHPEEGTILNLEVLKMIYNNGYSRIPVWNKDPNDVVGIIFTKDLIYVDPNQDVPLMAFARVFAVAAHRIWLDAQLGEVLSVFKMGSTHMALVYDVNNSGPGDPFYELKGLVTLEDIVEEILQSKIIDETDSLEARKERQNCTDQIRHSDGAYSDEVPLLSETKTTFGTALGASDLLFQLPIRFITSTVAFTVPALTDTATTDLECNSTATEQEAIVRWSLLSELTFSRDSHAAAAFADKIWIVGGVSASYYTKRLEYTTTRSDVIYSADGVEWTEVLEEAPFRRRYGHSLIAFTDSKDKVERLTLLGGFSPEPATDIWVTTDGASWTEATATVPWAGRGYHCSVVFNSKLWVLGGSPMNNEVWSTSSVLAGPWKQQSNVPWSPRASHACVAHEIMANATVGDSSREEFLFLMGGWRDTSLGDVWRMDSTGKWKQLAEAAPWDARAWFSLVSFDSRTNGDVQLGPRLWVIGGGIIGKGIEKMYPFSDVWYTRDGVEWVAASSNSSGISTAEWSMVTQSNTQVCMGKWGHTVVPFSRTVTRAYYCHESCTNEAGTISLANQLIPVCNPSTTLPEVPAQHTVLVNNSMLTKTIYPDGCGLCKTDPNARYQNSTSVPTLLLLAGNVGVQKVNDVFQSSNGMLCEREGKICSGEGVCVQGGSCLCNSGKTGAFCHNDLGYTIIDSTSCFPESAPVVVAGGKTKRLGDVKIGDSVLSIDEDGKPVYSTVYYIPHESYRTGETEFVSVRHEGMDDEQDFVEVLQLTPEHLVYYLPESKTFDHGHNTHWLVASLAQKPAGELRVNDLLLTFPSPSRSFLLESNTETVSTPARNASSSTCTSWSWPDGKTERQEEPAAGLSLVRVTGLTRVKHRGAKTVYTMTGNLFVAGVLCSNFGDYYPTLSGQQWRDSVAFKLFAPHRLVFRLLPYPRTAELLSALMDQLVLPVLTWLRPLLLSKQSSGAM</sequence>
<dbReference type="InterPro" id="IPR015915">
    <property type="entry name" value="Kelch-typ_b-propeller"/>
</dbReference>
<dbReference type="InterPro" id="IPR000644">
    <property type="entry name" value="CBS_dom"/>
</dbReference>
<comment type="caution">
    <text evidence="1">Lacks conserved residue(s) required for the propagation of feature annotation.</text>
</comment>
<keyword evidence="1" id="KW-1015">Disulfide bond</keyword>
<dbReference type="PANTHER" id="PTHR12064:SF94">
    <property type="entry name" value="UNEXTENDED PROTEIN"/>
    <property type="match status" value="1"/>
</dbReference>
<protein>
    <submittedName>
        <fullName evidence="7">Uncharacterized protein</fullName>
    </submittedName>
</protein>
<evidence type="ECO:0000256" key="2">
    <source>
        <dbReference type="PROSITE-ProRule" id="PRU01193"/>
    </source>
</evidence>
<evidence type="ECO:0000259" key="5">
    <source>
        <dbReference type="PROSITE" id="PS50026"/>
    </source>
</evidence>
<keyword evidence="1" id="KW-0245">EGF-like domain</keyword>
<name>A0A8T1E8S8_9STRA</name>
<evidence type="ECO:0000313" key="7">
    <source>
        <dbReference type="EMBL" id="KAG2950279.1"/>
    </source>
</evidence>
<dbReference type="GO" id="GO:0016540">
    <property type="term" value="P:protein autoprocessing"/>
    <property type="evidence" value="ECO:0007669"/>
    <property type="project" value="InterPro"/>
</dbReference>
<dbReference type="Proteomes" id="UP000736787">
    <property type="component" value="Unassembled WGS sequence"/>
</dbReference>
<dbReference type="GO" id="GO:0010960">
    <property type="term" value="P:magnesium ion homeostasis"/>
    <property type="evidence" value="ECO:0007669"/>
    <property type="project" value="InterPro"/>
</dbReference>
<dbReference type="Gene3D" id="2.120.10.80">
    <property type="entry name" value="Kelch-type beta propeller"/>
    <property type="match status" value="2"/>
</dbReference>
<dbReference type="Pfam" id="PF00571">
    <property type="entry name" value="CBS"/>
    <property type="match status" value="1"/>
</dbReference>
<feature type="transmembrane region" description="Helical" evidence="4">
    <location>
        <begin position="170"/>
        <end position="192"/>
    </location>
</feature>
<dbReference type="PANTHER" id="PTHR12064">
    <property type="entry name" value="METAL TRANSPORTER CNNM"/>
    <property type="match status" value="1"/>
</dbReference>
<feature type="domain" description="CNNM transmembrane" evidence="6">
    <location>
        <begin position="46"/>
        <end position="241"/>
    </location>
</feature>
<dbReference type="CDD" id="cd00081">
    <property type="entry name" value="Hint"/>
    <property type="match status" value="1"/>
</dbReference>
<feature type="transmembrane region" description="Helical" evidence="4">
    <location>
        <begin position="116"/>
        <end position="138"/>
    </location>
</feature>
<feature type="compositionally biased region" description="Polar residues" evidence="3">
    <location>
        <begin position="1049"/>
        <end position="1063"/>
    </location>
</feature>
<feature type="domain" description="EGF-like" evidence="5">
    <location>
        <begin position="863"/>
        <end position="898"/>
    </location>
</feature>
<reference evidence="7" key="1">
    <citation type="submission" date="2018-10" db="EMBL/GenBank/DDBJ databases">
        <title>Effector identification in a new, highly contiguous assembly of the strawberry crown rot pathogen Phytophthora cactorum.</title>
        <authorList>
            <person name="Armitage A.D."/>
            <person name="Nellist C.F."/>
            <person name="Bates H."/>
            <person name="Vickerstaff R.J."/>
            <person name="Harrison R.J."/>
        </authorList>
    </citation>
    <scope>NUCLEOTIDE SEQUENCE</scope>
    <source>
        <strain evidence="7">4040</strain>
    </source>
</reference>
<dbReference type="SMART" id="SM00306">
    <property type="entry name" value="HintN"/>
    <property type="match status" value="1"/>
</dbReference>
<dbReference type="InterPro" id="IPR002550">
    <property type="entry name" value="CNNM"/>
</dbReference>